<keyword evidence="4 5" id="KW-0472">Membrane</keyword>
<protein>
    <recommendedName>
        <fullName evidence="6">Ion transport domain-containing protein</fullName>
    </recommendedName>
</protein>
<keyword evidence="8" id="KW-1185">Reference proteome</keyword>
<dbReference type="InterPro" id="IPR005821">
    <property type="entry name" value="Ion_trans_dom"/>
</dbReference>
<dbReference type="InterPro" id="IPR043203">
    <property type="entry name" value="VGCC_Ca_Na"/>
</dbReference>
<evidence type="ECO:0000313" key="8">
    <source>
        <dbReference type="Proteomes" id="UP000008141"/>
    </source>
</evidence>
<dbReference type="SUPFAM" id="SSF81324">
    <property type="entry name" value="Voltage-gated potassium channels"/>
    <property type="match status" value="1"/>
</dbReference>
<sequence>MEILQAVFRLKPIDRAPEPRNQLRRWCYRLAYSRWFDRFMLLTVDLNIVLTATTVNGAPARLTKVQDAANTVFSAVVILELLFKVMAMGLQIGRSNWHKLDVLLSMAALADIATQIVNAASHTTTVKLGAFKKVLMLARVARMFRLLRHVKGIQMLLSTLVISLPAIVNVGALLLLLFFIC</sequence>
<accession>E1ZNP0</accession>
<comment type="subcellular location">
    <subcellularLocation>
        <location evidence="1">Membrane</location>
        <topology evidence="1">Multi-pass membrane protein</topology>
    </subcellularLocation>
</comment>
<evidence type="ECO:0000313" key="7">
    <source>
        <dbReference type="EMBL" id="EFN52638.1"/>
    </source>
</evidence>
<evidence type="ECO:0000259" key="6">
    <source>
        <dbReference type="Pfam" id="PF00520"/>
    </source>
</evidence>
<dbReference type="InParanoid" id="E1ZNP0"/>
<keyword evidence="3 5" id="KW-1133">Transmembrane helix</keyword>
<dbReference type="OrthoDB" id="416585at2759"/>
<feature type="transmembrane region" description="Helical" evidence="5">
    <location>
        <begin position="155"/>
        <end position="180"/>
    </location>
</feature>
<dbReference type="EMBL" id="GL433855">
    <property type="protein sequence ID" value="EFN52638.1"/>
    <property type="molecule type" value="Genomic_DNA"/>
</dbReference>
<dbReference type="STRING" id="554065.E1ZNP0"/>
<dbReference type="eggNOG" id="KOG2301">
    <property type="taxonomic scope" value="Eukaryota"/>
</dbReference>
<reference evidence="7 8" key="1">
    <citation type="journal article" date="2010" name="Plant Cell">
        <title>The Chlorella variabilis NC64A genome reveals adaptation to photosymbiosis, coevolution with viruses, and cryptic sex.</title>
        <authorList>
            <person name="Blanc G."/>
            <person name="Duncan G."/>
            <person name="Agarkova I."/>
            <person name="Borodovsky M."/>
            <person name="Gurnon J."/>
            <person name="Kuo A."/>
            <person name="Lindquist E."/>
            <person name="Lucas S."/>
            <person name="Pangilinan J."/>
            <person name="Polle J."/>
            <person name="Salamov A."/>
            <person name="Terry A."/>
            <person name="Yamada T."/>
            <person name="Dunigan D.D."/>
            <person name="Grigoriev I.V."/>
            <person name="Claverie J.M."/>
            <person name="Van Etten J.L."/>
        </authorList>
    </citation>
    <scope>NUCLEOTIDE SEQUENCE [LARGE SCALE GENOMIC DNA]</scope>
    <source>
        <strain evidence="7 8">NC64A</strain>
    </source>
</reference>
<feature type="domain" description="Ion transport" evidence="6">
    <location>
        <begin position="33"/>
        <end position="180"/>
    </location>
</feature>
<organism evidence="8">
    <name type="scientific">Chlorella variabilis</name>
    <name type="common">Green alga</name>
    <dbReference type="NCBI Taxonomy" id="554065"/>
    <lineage>
        <taxon>Eukaryota</taxon>
        <taxon>Viridiplantae</taxon>
        <taxon>Chlorophyta</taxon>
        <taxon>core chlorophytes</taxon>
        <taxon>Trebouxiophyceae</taxon>
        <taxon>Chlorellales</taxon>
        <taxon>Chlorellaceae</taxon>
        <taxon>Chlorella clade</taxon>
        <taxon>Chlorella</taxon>
    </lineage>
</organism>
<evidence type="ECO:0000256" key="1">
    <source>
        <dbReference type="ARBA" id="ARBA00004141"/>
    </source>
</evidence>
<evidence type="ECO:0000256" key="4">
    <source>
        <dbReference type="ARBA" id="ARBA00023136"/>
    </source>
</evidence>
<evidence type="ECO:0000256" key="5">
    <source>
        <dbReference type="SAM" id="Phobius"/>
    </source>
</evidence>
<evidence type="ECO:0000256" key="3">
    <source>
        <dbReference type="ARBA" id="ARBA00022989"/>
    </source>
</evidence>
<dbReference type="KEGG" id="cvr:CHLNCDRAFT_58834"/>
<gene>
    <name evidence="7" type="ORF">CHLNCDRAFT_58834</name>
</gene>
<dbReference type="GeneID" id="17352046"/>
<proteinExistence type="predicted"/>
<dbReference type="GO" id="GO:0001518">
    <property type="term" value="C:voltage-gated sodium channel complex"/>
    <property type="evidence" value="ECO:0007669"/>
    <property type="project" value="TreeGrafter"/>
</dbReference>
<dbReference type="Pfam" id="PF00520">
    <property type="entry name" value="Ion_trans"/>
    <property type="match status" value="1"/>
</dbReference>
<dbReference type="PANTHER" id="PTHR10037:SF62">
    <property type="entry name" value="SODIUM CHANNEL PROTEIN 60E"/>
    <property type="match status" value="1"/>
</dbReference>
<keyword evidence="2 5" id="KW-0812">Transmembrane</keyword>
<dbReference type="Gene3D" id="1.20.120.350">
    <property type="entry name" value="Voltage-gated potassium channels. Chain C"/>
    <property type="match status" value="1"/>
</dbReference>
<name>E1ZNP0_CHLVA</name>
<dbReference type="RefSeq" id="XP_005844740.1">
    <property type="nucleotide sequence ID" value="XM_005844678.1"/>
</dbReference>
<evidence type="ECO:0000256" key="2">
    <source>
        <dbReference type="ARBA" id="ARBA00022692"/>
    </source>
</evidence>
<dbReference type="PANTHER" id="PTHR10037">
    <property type="entry name" value="VOLTAGE-GATED CATION CHANNEL CALCIUM AND SODIUM"/>
    <property type="match status" value="1"/>
</dbReference>
<dbReference type="GO" id="GO:0005248">
    <property type="term" value="F:voltage-gated sodium channel activity"/>
    <property type="evidence" value="ECO:0007669"/>
    <property type="project" value="TreeGrafter"/>
</dbReference>
<dbReference type="Proteomes" id="UP000008141">
    <property type="component" value="Unassembled WGS sequence"/>
</dbReference>
<feature type="non-terminal residue" evidence="7">
    <location>
        <position position="181"/>
    </location>
</feature>
<dbReference type="AlphaFoldDB" id="E1ZNP0"/>
<dbReference type="InterPro" id="IPR027359">
    <property type="entry name" value="Volt_channel_dom_sf"/>
</dbReference>